<sequence>MILFHDPGTEMALELMDRNNQGPYMTLRRIELIQAITTLLLVTEREHTKEDDKFDDRAITRGLEHLTKRQAVRTAVRQATRQNGEARAKRFERKVHVVMVKNTGVRKKSVTPSRT</sequence>
<dbReference type="AlphaFoldDB" id="A0A4V5NG20"/>
<name>A0A4V5NG20_9PEZI</name>
<proteinExistence type="predicted"/>
<dbReference type="OrthoDB" id="10283982at2759"/>
<dbReference type="Proteomes" id="UP000309340">
    <property type="component" value="Unassembled WGS sequence"/>
</dbReference>
<dbReference type="EMBL" id="NAJQ01000509">
    <property type="protein sequence ID" value="TKA68419.1"/>
    <property type="molecule type" value="Genomic_DNA"/>
</dbReference>
<gene>
    <name evidence="1" type="ORF">B0A55_11040</name>
</gene>
<comment type="caution">
    <text evidence="1">The sequence shown here is derived from an EMBL/GenBank/DDBJ whole genome shotgun (WGS) entry which is preliminary data.</text>
</comment>
<evidence type="ECO:0000313" key="1">
    <source>
        <dbReference type="EMBL" id="TKA68419.1"/>
    </source>
</evidence>
<evidence type="ECO:0000313" key="2">
    <source>
        <dbReference type="Proteomes" id="UP000309340"/>
    </source>
</evidence>
<protein>
    <submittedName>
        <fullName evidence="1">Uncharacterized protein</fullName>
    </submittedName>
</protein>
<accession>A0A4V5NG20</accession>
<keyword evidence="2" id="KW-1185">Reference proteome</keyword>
<reference evidence="1 2" key="1">
    <citation type="submission" date="2017-03" db="EMBL/GenBank/DDBJ databases">
        <title>Genomes of endolithic fungi from Antarctica.</title>
        <authorList>
            <person name="Coleine C."/>
            <person name="Masonjones S."/>
            <person name="Stajich J.E."/>
        </authorList>
    </citation>
    <scope>NUCLEOTIDE SEQUENCE [LARGE SCALE GENOMIC DNA]</scope>
    <source>
        <strain evidence="1 2">CCFEE 5184</strain>
    </source>
</reference>
<organism evidence="1 2">
    <name type="scientific">Friedmanniomyces simplex</name>
    <dbReference type="NCBI Taxonomy" id="329884"/>
    <lineage>
        <taxon>Eukaryota</taxon>
        <taxon>Fungi</taxon>
        <taxon>Dikarya</taxon>
        <taxon>Ascomycota</taxon>
        <taxon>Pezizomycotina</taxon>
        <taxon>Dothideomycetes</taxon>
        <taxon>Dothideomycetidae</taxon>
        <taxon>Mycosphaerellales</taxon>
        <taxon>Teratosphaeriaceae</taxon>
        <taxon>Friedmanniomyces</taxon>
    </lineage>
</organism>